<evidence type="ECO:0000313" key="2">
    <source>
        <dbReference type="EMBL" id="KAF9992530.1"/>
    </source>
</evidence>
<reference evidence="2" key="1">
    <citation type="journal article" date="2020" name="Fungal Divers.">
        <title>Resolving the Mortierellaceae phylogeny through synthesis of multi-gene phylogenetics and phylogenomics.</title>
        <authorList>
            <person name="Vandepol N."/>
            <person name="Liber J."/>
            <person name="Desiro A."/>
            <person name="Na H."/>
            <person name="Kennedy M."/>
            <person name="Barry K."/>
            <person name="Grigoriev I.V."/>
            <person name="Miller A.N."/>
            <person name="O'Donnell K."/>
            <person name="Stajich J.E."/>
            <person name="Bonito G."/>
        </authorList>
    </citation>
    <scope>NUCLEOTIDE SEQUENCE</scope>
    <source>
        <strain evidence="2">MES-2147</strain>
    </source>
</reference>
<gene>
    <name evidence="2" type="ORF">BGZ65_012126</name>
</gene>
<comment type="caution">
    <text evidence="2">The sequence shown here is derived from an EMBL/GenBank/DDBJ whole genome shotgun (WGS) entry which is preliminary data.</text>
</comment>
<sequence length="304" mass="34963">MGLKLSRQAEHDLEKKRLQLHQEEHLRKQQDEIQRRRKDAVKSKLLHEELQRKLRDEARRKQELEAKQRAREREREQKSLQEKQPKKQRTNGNAPTYSRSNKTSHTRPSSSSSSSLSKNPPPPKKSDYSHETLQKLAQTSAPSRRGDRGSDNERSMDKSSGRQAAIEKYRVQRGFSPERVLSSAQSATGSKILTRPPVKRAAAASRNSFPLYKSPGSGVNHVRDAGLKAIRDGPIALNTIKKDRRTIEEVSAELREKDSRRDERAKKVKEIEEERERQRLHREKAIQSAKFTKALMGDDPDETE</sequence>
<feature type="compositionally biased region" description="Polar residues" evidence="1">
    <location>
        <begin position="182"/>
        <end position="191"/>
    </location>
</feature>
<protein>
    <submittedName>
        <fullName evidence="2">Uncharacterized protein</fullName>
    </submittedName>
</protein>
<feature type="region of interest" description="Disordered" evidence="1">
    <location>
        <begin position="1"/>
        <end position="215"/>
    </location>
</feature>
<keyword evidence="3" id="KW-1185">Reference proteome</keyword>
<feature type="compositionally biased region" description="Basic and acidic residues" evidence="1">
    <location>
        <begin position="7"/>
        <end position="85"/>
    </location>
</feature>
<organism evidence="2 3">
    <name type="scientific">Modicella reniformis</name>
    <dbReference type="NCBI Taxonomy" id="1440133"/>
    <lineage>
        <taxon>Eukaryota</taxon>
        <taxon>Fungi</taxon>
        <taxon>Fungi incertae sedis</taxon>
        <taxon>Mucoromycota</taxon>
        <taxon>Mortierellomycotina</taxon>
        <taxon>Mortierellomycetes</taxon>
        <taxon>Mortierellales</taxon>
        <taxon>Mortierellaceae</taxon>
        <taxon>Modicella</taxon>
    </lineage>
</organism>
<feature type="compositionally biased region" description="Basic and acidic residues" evidence="1">
    <location>
        <begin position="144"/>
        <end position="170"/>
    </location>
</feature>
<feature type="compositionally biased region" description="Basic and acidic residues" evidence="1">
    <location>
        <begin position="251"/>
        <end position="277"/>
    </location>
</feature>
<feature type="non-terminal residue" evidence="2">
    <location>
        <position position="1"/>
    </location>
</feature>
<accession>A0A9P6MD78</accession>
<dbReference type="AlphaFoldDB" id="A0A9P6MD78"/>
<feature type="compositionally biased region" description="Polar residues" evidence="1">
    <location>
        <begin position="90"/>
        <end position="99"/>
    </location>
</feature>
<feature type="compositionally biased region" description="Basic and acidic residues" evidence="1">
    <location>
        <begin position="124"/>
        <end position="133"/>
    </location>
</feature>
<name>A0A9P6MD78_9FUNG</name>
<dbReference type="Proteomes" id="UP000749646">
    <property type="component" value="Unassembled WGS sequence"/>
</dbReference>
<feature type="region of interest" description="Disordered" evidence="1">
    <location>
        <begin position="251"/>
        <end position="286"/>
    </location>
</feature>
<proteinExistence type="predicted"/>
<dbReference type="OrthoDB" id="2440407at2759"/>
<evidence type="ECO:0000256" key="1">
    <source>
        <dbReference type="SAM" id="MobiDB-lite"/>
    </source>
</evidence>
<dbReference type="EMBL" id="JAAAHW010002163">
    <property type="protein sequence ID" value="KAF9992530.1"/>
    <property type="molecule type" value="Genomic_DNA"/>
</dbReference>
<evidence type="ECO:0000313" key="3">
    <source>
        <dbReference type="Proteomes" id="UP000749646"/>
    </source>
</evidence>
<feature type="compositionally biased region" description="Low complexity" evidence="1">
    <location>
        <begin position="100"/>
        <end position="118"/>
    </location>
</feature>